<evidence type="ECO:0000256" key="1">
    <source>
        <dbReference type="SAM" id="MobiDB-lite"/>
    </source>
</evidence>
<accession>A0A8K0XMK0</accession>
<dbReference type="Proteomes" id="UP000813824">
    <property type="component" value="Unassembled WGS sequence"/>
</dbReference>
<reference evidence="2" key="1">
    <citation type="journal article" date="2021" name="New Phytol.">
        <title>Evolutionary innovations through gain and loss of genes in the ectomycorrhizal Boletales.</title>
        <authorList>
            <person name="Wu G."/>
            <person name="Miyauchi S."/>
            <person name="Morin E."/>
            <person name="Kuo A."/>
            <person name="Drula E."/>
            <person name="Varga T."/>
            <person name="Kohler A."/>
            <person name="Feng B."/>
            <person name="Cao Y."/>
            <person name="Lipzen A."/>
            <person name="Daum C."/>
            <person name="Hundley H."/>
            <person name="Pangilinan J."/>
            <person name="Johnson J."/>
            <person name="Barry K."/>
            <person name="LaButti K."/>
            <person name="Ng V."/>
            <person name="Ahrendt S."/>
            <person name="Min B."/>
            <person name="Choi I.G."/>
            <person name="Park H."/>
            <person name="Plett J.M."/>
            <person name="Magnuson J."/>
            <person name="Spatafora J.W."/>
            <person name="Nagy L.G."/>
            <person name="Henrissat B."/>
            <person name="Grigoriev I.V."/>
            <person name="Yang Z.L."/>
            <person name="Xu J."/>
            <person name="Martin F.M."/>
        </authorList>
    </citation>
    <scope>NUCLEOTIDE SEQUENCE</scope>
    <source>
        <strain evidence="2">KKN 215</strain>
    </source>
</reference>
<proteinExistence type="predicted"/>
<name>A0A8K0XMK0_9AGAR</name>
<dbReference type="AlphaFoldDB" id="A0A8K0XMK0"/>
<feature type="region of interest" description="Disordered" evidence="1">
    <location>
        <begin position="332"/>
        <end position="382"/>
    </location>
</feature>
<protein>
    <submittedName>
        <fullName evidence="2">Uncharacterized protein</fullName>
    </submittedName>
</protein>
<feature type="compositionally biased region" description="Basic residues" evidence="1">
    <location>
        <begin position="341"/>
        <end position="350"/>
    </location>
</feature>
<comment type="caution">
    <text evidence="2">The sequence shown here is derived from an EMBL/GenBank/DDBJ whole genome shotgun (WGS) entry which is preliminary data.</text>
</comment>
<gene>
    <name evidence="2" type="ORF">BXZ70DRAFT_948272</name>
</gene>
<evidence type="ECO:0000313" key="3">
    <source>
        <dbReference type="Proteomes" id="UP000813824"/>
    </source>
</evidence>
<dbReference type="OrthoDB" id="2802356at2759"/>
<feature type="compositionally biased region" description="Basic and acidic residues" evidence="1">
    <location>
        <begin position="351"/>
        <end position="364"/>
    </location>
</feature>
<dbReference type="EMBL" id="JAEVFJ010000027">
    <property type="protein sequence ID" value="KAH8093871.1"/>
    <property type="molecule type" value="Genomic_DNA"/>
</dbReference>
<keyword evidence="3" id="KW-1185">Reference proteome</keyword>
<evidence type="ECO:0000313" key="2">
    <source>
        <dbReference type="EMBL" id="KAH8093871.1"/>
    </source>
</evidence>
<organism evidence="2 3">
    <name type="scientific">Cristinia sonorae</name>
    <dbReference type="NCBI Taxonomy" id="1940300"/>
    <lineage>
        <taxon>Eukaryota</taxon>
        <taxon>Fungi</taxon>
        <taxon>Dikarya</taxon>
        <taxon>Basidiomycota</taxon>
        <taxon>Agaricomycotina</taxon>
        <taxon>Agaricomycetes</taxon>
        <taxon>Agaricomycetidae</taxon>
        <taxon>Agaricales</taxon>
        <taxon>Pleurotineae</taxon>
        <taxon>Stephanosporaceae</taxon>
        <taxon>Cristinia</taxon>
    </lineage>
</organism>
<sequence>MHPVQFQMGPPPAPSFQPDPAWGGYDYYRAHAVNPSRSLFHSILDRVRGGSSSNYISTHEARSIHTRVYGGFLSLDRVMPSEIGSAAAYEAYRTWKYHGSILQPLGGQYEREREALVGLALAETSHIWQYTGRSSDTYGLQDALETAALTAMRLYERKAGRSIQDASTIATAGLSGLGGGVGVGGEPYARDYAYSRPRRYSSSVPTVIRAGSASPYVGGTASLGGTPYAGNLALPGTSISSGYASSIPGSSPYVGGVALPGTATTGYGVQPQVVMPQVTTGAYGYAQQQQPIVIQPQQSYGTGYGGYGHSGYGYGGSYGGYGHSGYGGSSRPIIIDASSSGRRHHHHHHRDRDYYRDRDRDYYPRYRSRSSDPVSRHRHHRY</sequence>